<gene>
    <name evidence="9" type="ORF">Vbra_19411</name>
</gene>
<organism evidence="9 10">
    <name type="scientific">Vitrella brassicaformis (strain CCMP3155)</name>
    <dbReference type="NCBI Taxonomy" id="1169540"/>
    <lineage>
        <taxon>Eukaryota</taxon>
        <taxon>Sar</taxon>
        <taxon>Alveolata</taxon>
        <taxon>Colpodellida</taxon>
        <taxon>Vitrellaceae</taxon>
        <taxon>Vitrella</taxon>
    </lineage>
</organism>
<feature type="compositionally biased region" description="Polar residues" evidence="8">
    <location>
        <begin position="999"/>
        <end position="1010"/>
    </location>
</feature>
<evidence type="ECO:0000256" key="3">
    <source>
        <dbReference type="ARBA" id="ARBA00009481"/>
    </source>
</evidence>
<dbReference type="Pfam" id="PF13692">
    <property type="entry name" value="Glyco_trans_1_4"/>
    <property type="match status" value="1"/>
</dbReference>
<name>A0A0G4H2P9_VITBC</name>
<feature type="region of interest" description="Disordered" evidence="8">
    <location>
        <begin position="999"/>
        <end position="1114"/>
    </location>
</feature>
<dbReference type="PANTHER" id="PTHR46132:SF1">
    <property type="entry name" value="DIGALACTOSYLDIACYLGLYCEROL SYNTHASE 2, CHLOROPLASTIC"/>
    <property type="match status" value="1"/>
</dbReference>
<dbReference type="CDD" id="cd01635">
    <property type="entry name" value="Glycosyltransferase_GTB-type"/>
    <property type="match status" value="1"/>
</dbReference>
<comment type="subcellular location">
    <subcellularLocation>
        <location evidence="2">Membrane</location>
    </subcellularLocation>
    <subcellularLocation>
        <location evidence="1">Plastid</location>
        <location evidence="1">Chloroplast</location>
    </subcellularLocation>
</comment>
<evidence type="ECO:0000256" key="8">
    <source>
        <dbReference type="SAM" id="MobiDB-lite"/>
    </source>
</evidence>
<feature type="compositionally biased region" description="Low complexity" evidence="8">
    <location>
        <begin position="121"/>
        <end position="135"/>
    </location>
</feature>
<evidence type="ECO:0000256" key="1">
    <source>
        <dbReference type="ARBA" id="ARBA00004229"/>
    </source>
</evidence>
<comment type="similarity">
    <text evidence="3">Belongs to the glycosyltransferase group 1 family. Glycosyltransferase 4 subfamily.</text>
</comment>
<feature type="region of interest" description="Disordered" evidence="8">
    <location>
        <begin position="1137"/>
        <end position="1177"/>
    </location>
</feature>
<dbReference type="InterPro" id="IPR044525">
    <property type="entry name" value="DGDG1/2"/>
</dbReference>
<evidence type="ECO:0000313" key="10">
    <source>
        <dbReference type="Proteomes" id="UP000041254"/>
    </source>
</evidence>
<evidence type="ECO:0000256" key="5">
    <source>
        <dbReference type="ARBA" id="ARBA00022640"/>
    </source>
</evidence>
<evidence type="ECO:0000256" key="6">
    <source>
        <dbReference type="ARBA" id="ARBA00022679"/>
    </source>
</evidence>
<dbReference type="STRING" id="1169540.A0A0G4H2P9"/>
<keyword evidence="7" id="KW-0472">Membrane</keyword>
<keyword evidence="6" id="KW-0808">Transferase</keyword>
<dbReference type="PANTHER" id="PTHR46132">
    <property type="entry name" value="DIGALACTOSYLDIACYLGLYCEROL SYNTHASE 2, CHLOROPLASTIC"/>
    <property type="match status" value="1"/>
</dbReference>
<dbReference type="GO" id="GO:0016020">
    <property type="term" value="C:membrane"/>
    <property type="evidence" value="ECO:0007669"/>
    <property type="project" value="UniProtKB-SubCell"/>
</dbReference>
<evidence type="ECO:0000313" key="9">
    <source>
        <dbReference type="EMBL" id="CEM37817.1"/>
    </source>
</evidence>
<sequence length="1177" mass="132140">MALARAAHTHTARHDHPVFVTWGDGTSTSPSSPPSRRTTATMRKSVLKFLTKPRLARSSKRALLCKQDQDTATRRGRRSNALSKHLPLTSHSHSRPGVPLHASRRGDHQPSSHHVSDHPDSTAPSTSTSSSPSTTNDADLVKFRFSVEPTQNNTGVSLVSRFNFSDVSLQGMTTLLNAVMSPDDQRSGRRGDDLFERLAGNWSVSKARKGDSGDDVWAISDAITFLSHGFDKSRQDRARAGNATYTPSPPTLFSRPLLTGEMDGSELLPNLTWESLTQSFIGPNTFMATLLGEQYGDLWNISSTATNDQWGKIEFDWLSREGGGSKNMSTRSIATLFNELLSTALNDARRPATLSAGPLLPWLEEMGTEGTSDTVLWTGEIAPSSDMSSPNRRICVVTTASLPWRTGTAVNPLLRAAYLTRGRPSKYVTLLLPWLEEDQQGIVFPKGKRFKTQDEQARYVKEWLSESAGMAEEAEELQIKFYRSRYHSEFGSIFPMGDITQLIPDEEADVCILEEPEHLNWYRAVGDSIPSWPAKFKHVVGVIHTNYVKYARTETAGFIKEPFLYVMNQWMCRSYCDRIIKLSDTLQRFAPEKEVTCNVHGVRDDFLQIGDEAAVRGFSKGAYFIGKALWAKGHDMLFDLLKYTRRRANGAGHVSVDVYGSGPDEHSIKQTAHRMKVPVHFFPGVDHAHCKDYKVFVNPSISEVLCTTSAEALAMGKFIIIPRHPSNTFFEQFRNCLTYRDKEEFAANLVWALKNNPVPLSQSERFALSWEAATTRFIEAATVPKAMAQDFRGMLDRRLAELHSWLGRGRHGDLVRYLAGASREIAAQNDFLAGKEAFDWANVKVSSDQDRFVRGMRVNLMRILRSAEKARFRLSLVPSDEPANTTTWRWLIPPGTGTTQWRLEDILLSSTPTAANTNTSTSFPLLLPLFDHVNLTMQERGSLGAFLTRRQPIWKWDETQGERKRIGLTETVLQLLIEPLSPTNTSRFRFRGAGVTKSVVNGNDTQQGSRVVSFLRPQRRDSERVNTTAAGAQRRLPSLFPSSRDPPIIPHAVSGGAGSTDTDKATTTPSANDAHQRHQHQQASSNSNSNDGSSRHQQQQQQHDKQSSSVGFLLPNMFREQFRDVSRWLRERGMRTRRHSWPPHNTHPRRRPPEVHHVMRRRQQGSGGEWRGGRSMF</sequence>
<feature type="region of interest" description="Disordered" evidence="8">
    <location>
        <begin position="1"/>
        <end position="136"/>
    </location>
</feature>
<proteinExistence type="inferred from homology"/>
<feature type="compositionally biased region" description="Basic and acidic residues" evidence="8">
    <location>
        <begin position="104"/>
        <end position="120"/>
    </location>
</feature>
<dbReference type="SUPFAM" id="SSF53756">
    <property type="entry name" value="UDP-Glycosyltransferase/glycogen phosphorylase"/>
    <property type="match status" value="1"/>
</dbReference>
<dbReference type="AlphaFoldDB" id="A0A0G4H2P9"/>
<keyword evidence="10" id="KW-1185">Reference proteome</keyword>
<dbReference type="EMBL" id="CDMY01000954">
    <property type="protein sequence ID" value="CEM37817.1"/>
    <property type="molecule type" value="Genomic_DNA"/>
</dbReference>
<feature type="compositionally biased region" description="Low complexity" evidence="8">
    <location>
        <begin position="1081"/>
        <end position="1101"/>
    </location>
</feature>
<dbReference type="GO" id="GO:0046481">
    <property type="term" value="F:digalactosyldiacylglycerol synthase activity"/>
    <property type="evidence" value="ECO:0007669"/>
    <property type="project" value="InterPro"/>
</dbReference>
<reference evidence="9 10" key="1">
    <citation type="submission" date="2014-11" db="EMBL/GenBank/DDBJ databases">
        <authorList>
            <person name="Zhu J."/>
            <person name="Qi W."/>
            <person name="Song R."/>
        </authorList>
    </citation>
    <scope>NUCLEOTIDE SEQUENCE [LARGE SCALE GENOMIC DNA]</scope>
</reference>
<dbReference type="GO" id="GO:0009507">
    <property type="term" value="C:chloroplast"/>
    <property type="evidence" value="ECO:0007669"/>
    <property type="project" value="UniProtKB-SubCell"/>
</dbReference>
<dbReference type="Gene3D" id="3.40.50.2000">
    <property type="entry name" value="Glycogen Phosphorylase B"/>
    <property type="match status" value="1"/>
</dbReference>
<dbReference type="OrthoDB" id="44480at2759"/>
<protein>
    <recommendedName>
        <fullName evidence="11">Digalactosyldiacylglycerol synthase</fullName>
    </recommendedName>
</protein>
<feature type="compositionally biased region" description="Low complexity" evidence="8">
    <location>
        <begin position="26"/>
        <end position="43"/>
    </location>
</feature>
<evidence type="ECO:0000256" key="7">
    <source>
        <dbReference type="ARBA" id="ARBA00023136"/>
    </source>
</evidence>
<accession>A0A0G4H2P9</accession>
<keyword evidence="5" id="KW-0934">Plastid</keyword>
<feature type="compositionally biased region" description="Basic residues" evidence="8">
    <location>
        <begin position="1137"/>
        <end position="1150"/>
    </location>
</feature>
<keyword evidence="4" id="KW-0150">Chloroplast</keyword>
<dbReference type="Proteomes" id="UP000041254">
    <property type="component" value="Unassembled WGS sequence"/>
</dbReference>
<evidence type="ECO:0000256" key="2">
    <source>
        <dbReference type="ARBA" id="ARBA00004370"/>
    </source>
</evidence>
<dbReference type="VEuPathDB" id="CryptoDB:Vbra_19411"/>
<dbReference type="InParanoid" id="A0A0G4H2P9"/>
<evidence type="ECO:0000256" key="4">
    <source>
        <dbReference type="ARBA" id="ARBA00022528"/>
    </source>
</evidence>
<evidence type="ECO:0008006" key="11">
    <source>
        <dbReference type="Google" id="ProtNLM"/>
    </source>
</evidence>